<comment type="caution">
    <text evidence="2">The sequence shown here is derived from an EMBL/GenBank/DDBJ whole genome shotgun (WGS) entry which is preliminary data.</text>
</comment>
<sequence>MFEYYTAFADASLALAMPKSTPDSPQTTDEETPSHTPSPLPSPSAGATQQQPKPKPGRRGRPKILDSNGEEVASKERRKAQVRQAQRAYRSRKEEQTAVLLKRVTELEQKLRLARDLYLSTHDAVMTSGVSFLLNDSRLKLLHDNLQLLVANTAVSVGQDPTGSLLDLNALALATAGPGGQPLALGPHMDNIDMDMLLGHGHGQDIQPAFNLDGSFDMVF</sequence>
<dbReference type="Proteomes" id="UP000256690">
    <property type="component" value="Unassembled WGS sequence"/>
</dbReference>
<accession>A0A3D8QZK6</accession>
<proteinExistence type="predicted"/>
<dbReference type="RefSeq" id="XP_026600211.1">
    <property type="nucleotide sequence ID" value="XM_026751125.1"/>
</dbReference>
<dbReference type="EMBL" id="PVWQ01000012">
    <property type="protein sequence ID" value="RDW67243.1"/>
    <property type="molecule type" value="Genomic_DNA"/>
</dbReference>
<gene>
    <name evidence="2" type="ORF">DSM5745_09109</name>
</gene>
<reference evidence="2 3" key="1">
    <citation type="journal article" date="2018" name="IMA Fungus">
        <title>IMA Genome-F 9: Draft genome sequence of Annulohypoxylon stygium, Aspergillus mulundensis, Berkeleyomyces basicola (syn. Thielaviopsis basicola), Ceratocystis smalleyi, two Cercospora beticola strains, Coleophoma cylindrospora, Fusarium fracticaudum, Phialophora cf. hyalina, and Morchella septimelata.</title>
        <authorList>
            <person name="Wingfield B.D."/>
            <person name="Bills G.F."/>
            <person name="Dong Y."/>
            <person name="Huang W."/>
            <person name="Nel W.J."/>
            <person name="Swalarsk-Parry B.S."/>
            <person name="Vaghefi N."/>
            <person name="Wilken P.M."/>
            <person name="An Z."/>
            <person name="de Beer Z.W."/>
            <person name="De Vos L."/>
            <person name="Chen L."/>
            <person name="Duong T.A."/>
            <person name="Gao Y."/>
            <person name="Hammerbacher A."/>
            <person name="Kikkert J.R."/>
            <person name="Li Y."/>
            <person name="Li H."/>
            <person name="Li K."/>
            <person name="Li Q."/>
            <person name="Liu X."/>
            <person name="Ma X."/>
            <person name="Naidoo K."/>
            <person name="Pethybridge S.J."/>
            <person name="Sun J."/>
            <person name="Steenkamp E.T."/>
            <person name="van der Nest M.A."/>
            <person name="van Wyk S."/>
            <person name="Wingfield M.J."/>
            <person name="Xiong C."/>
            <person name="Yue Q."/>
            <person name="Zhang X."/>
        </authorList>
    </citation>
    <scope>NUCLEOTIDE SEQUENCE [LARGE SCALE GENOMIC DNA]</scope>
    <source>
        <strain evidence="2 3">DSM 5745</strain>
    </source>
</reference>
<name>A0A3D8QZK6_9EURO</name>
<dbReference type="SUPFAM" id="SSF57959">
    <property type="entry name" value="Leucine zipper domain"/>
    <property type="match status" value="1"/>
</dbReference>
<dbReference type="Gene3D" id="1.20.5.170">
    <property type="match status" value="1"/>
</dbReference>
<dbReference type="GO" id="GO:0003700">
    <property type="term" value="F:DNA-binding transcription factor activity"/>
    <property type="evidence" value="ECO:0007669"/>
    <property type="project" value="InterPro"/>
</dbReference>
<feature type="region of interest" description="Disordered" evidence="1">
    <location>
        <begin position="12"/>
        <end position="80"/>
    </location>
</feature>
<dbReference type="PANTHER" id="PTHR40618">
    <property type="entry name" value="B-ZIP TRANSCRIPTION FACTOR (EUROFUNG)-RELATED"/>
    <property type="match status" value="1"/>
</dbReference>
<keyword evidence="3" id="KW-1185">Reference proteome</keyword>
<evidence type="ECO:0000313" key="2">
    <source>
        <dbReference type="EMBL" id="RDW67243.1"/>
    </source>
</evidence>
<dbReference type="CDD" id="cd14688">
    <property type="entry name" value="bZIP_YAP"/>
    <property type="match status" value="1"/>
</dbReference>
<evidence type="ECO:0000256" key="1">
    <source>
        <dbReference type="SAM" id="MobiDB-lite"/>
    </source>
</evidence>
<evidence type="ECO:0000313" key="3">
    <source>
        <dbReference type="Proteomes" id="UP000256690"/>
    </source>
</evidence>
<dbReference type="GeneID" id="38119479"/>
<dbReference type="InterPro" id="IPR046347">
    <property type="entry name" value="bZIP_sf"/>
</dbReference>
<dbReference type="OrthoDB" id="4509087at2759"/>
<dbReference type="PANTHER" id="PTHR40618:SF1">
    <property type="entry name" value="B-ZIP TRANSCRIPTION FACTOR (EUROFUNG)"/>
    <property type="match status" value="1"/>
</dbReference>
<dbReference type="AlphaFoldDB" id="A0A3D8QZK6"/>
<organism evidence="2 3">
    <name type="scientific">Aspergillus mulundensis</name>
    <dbReference type="NCBI Taxonomy" id="1810919"/>
    <lineage>
        <taxon>Eukaryota</taxon>
        <taxon>Fungi</taxon>
        <taxon>Dikarya</taxon>
        <taxon>Ascomycota</taxon>
        <taxon>Pezizomycotina</taxon>
        <taxon>Eurotiomycetes</taxon>
        <taxon>Eurotiomycetidae</taxon>
        <taxon>Eurotiales</taxon>
        <taxon>Aspergillaceae</taxon>
        <taxon>Aspergillus</taxon>
        <taxon>Aspergillus subgen. Nidulantes</taxon>
    </lineage>
</organism>
<evidence type="ECO:0008006" key="4">
    <source>
        <dbReference type="Google" id="ProtNLM"/>
    </source>
</evidence>
<protein>
    <recommendedName>
        <fullName evidence="4">BZIP domain-containing protein</fullName>
    </recommendedName>
</protein>